<keyword evidence="2" id="KW-0732">Signal</keyword>
<dbReference type="InterPro" id="IPR005064">
    <property type="entry name" value="BUG"/>
</dbReference>
<dbReference type="EMBL" id="JBHLVZ010000043">
    <property type="protein sequence ID" value="MFC0386915.1"/>
    <property type="molecule type" value="Genomic_DNA"/>
</dbReference>
<evidence type="ECO:0000313" key="3">
    <source>
        <dbReference type="EMBL" id="MFC0386915.1"/>
    </source>
</evidence>
<dbReference type="PIRSF" id="PIRSF017082">
    <property type="entry name" value="YflP"/>
    <property type="match status" value="1"/>
</dbReference>
<reference evidence="3 4" key="1">
    <citation type="submission" date="2024-09" db="EMBL/GenBank/DDBJ databases">
        <authorList>
            <person name="Sun Q."/>
            <person name="Mori K."/>
        </authorList>
    </citation>
    <scope>NUCLEOTIDE SEQUENCE [LARGE SCALE GENOMIC DNA]</scope>
    <source>
        <strain evidence="3 4">CCM 7468</strain>
    </source>
</reference>
<dbReference type="Proteomes" id="UP001589789">
    <property type="component" value="Unassembled WGS sequence"/>
</dbReference>
<organism evidence="3 4">
    <name type="scientific">Muricoccus vinaceus</name>
    <dbReference type="NCBI Taxonomy" id="424704"/>
    <lineage>
        <taxon>Bacteria</taxon>
        <taxon>Pseudomonadati</taxon>
        <taxon>Pseudomonadota</taxon>
        <taxon>Alphaproteobacteria</taxon>
        <taxon>Acetobacterales</taxon>
        <taxon>Roseomonadaceae</taxon>
        <taxon>Muricoccus</taxon>
    </lineage>
</organism>
<dbReference type="Gene3D" id="3.40.190.10">
    <property type="entry name" value="Periplasmic binding protein-like II"/>
    <property type="match status" value="1"/>
</dbReference>
<dbReference type="Pfam" id="PF03401">
    <property type="entry name" value="TctC"/>
    <property type="match status" value="1"/>
</dbReference>
<dbReference type="PANTHER" id="PTHR42928">
    <property type="entry name" value="TRICARBOXYLATE-BINDING PROTEIN"/>
    <property type="match status" value="1"/>
</dbReference>
<feature type="chain" id="PRO_5045651747" evidence="2">
    <location>
        <begin position="23"/>
        <end position="321"/>
    </location>
</feature>
<dbReference type="InterPro" id="IPR042100">
    <property type="entry name" value="Bug_dom1"/>
</dbReference>
<protein>
    <submittedName>
        <fullName evidence="3">Bug family tripartite tricarboxylate transporter substrate binding protein</fullName>
    </submittedName>
</protein>
<dbReference type="RefSeq" id="WP_377051853.1">
    <property type="nucleotide sequence ID" value="NZ_JBHLVZ010000043.1"/>
</dbReference>
<dbReference type="SUPFAM" id="SSF53850">
    <property type="entry name" value="Periplasmic binding protein-like II"/>
    <property type="match status" value="1"/>
</dbReference>
<feature type="signal peptide" evidence="2">
    <location>
        <begin position="1"/>
        <end position="22"/>
    </location>
</feature>
<evidence type="ECO:0000256" key="2">
    <source>
        <dbReference type="SAM" id="SignalP"/>
    </source>
</evidence>
<comment type="similarity">
    <text evidence="1">Belongs to the UPF0065 (bug) family.</text>
</comment>
<gene>
    <name evidence="3" type="ORF">ACFFIC_15360</name>
</gene>
<evidence type="ECO:0000256" key="1">
    <source>
        <dbReference type="ARBA" id="ARBA00006987"/>
    </source>
</evidence>
<name>A0ABV6ITI7_9PROT</name>
<dbReference type="PANTHER" id="PTHR42928:SF5">
    <property type="entry name" value="BLR1237 PROTEIN"/>
    <property type="match status" value="1"/>
</dbReference>
<dbReference type="Gene3D" id="3.40.190.150">
    <property type="entry name" value="Bordetella uptake gene, domain 1"/>
    <property type="match status" value="1"/>
</dbReference>
<comment type="caution">
    <text evidence="3">The sequence shown here is derived from an EMBL/GenBank/DDBJ whole genome shotgun (WGS) entry which is preliminary data.</text>
</comment>
<proteinExistence type="inferred from homology"/>
<accession>A0ABV6ITI7</accession>
<keyword evidence="4" id="KW-1185">Reference proteome</keyword>
<sequence>MQRRTLALAALALPALPRAPWAEEAWPVRTVRLVVPQAPGSPIEIPTRIVADRLSRRLGANFIVESRPGAGGGIGSQHVAQQPPDGATFLATSAGISIIPTLQPALGFDPQRDLDPVSLMCDVPSGLLVRSQSPFTSLPQIIAHARAHPAELTYASGGVGSANHLAGALFCALAGVEMTHVPYRGISPAVTAVYAGDISLIFGSTIEVLQHMRQGRARILGVTMPERVTALPDIPAIAETVPGYAAPNWFCLMAPKGLPAPLLTLLTTELAALRDAPELQARMAEGAATARMDGPAPLAARLAEEVPKWRGLVAQAGIRVE</sequence>
<evidence type="ECO:0000313" key="4">
    <source>
        <dbReference type="Proteomes" id="UP001589789"/>
    </source>
</evidence>